<evidence type="ECO:0000313" key="2">
    <source>
        <dbReference type="Proteomes" id="UP000051291"/>
    </source>
</evidence>
<dbReference type="PATRIC" id="fig|1423820.4.peg.299"/>
<organism evidence="1 2">
    <name type="scientific">Ligilactobacillus araffinosus DSM 20653</name>
    <dbReference type="NCBI Taxonomy" id="1423820"/>
    <lineage>
        <taxon>Bacteria</taxon>
        <taxon>Bacillati</taxon>
        <taxon>Bacillota</taxon>
        <taxon>Bacilli</taxon>
        <taxon>Lactobacillales</taxon>
        <taxon>Lactobacillaceae</taxon>
        <taxon>Ligilactobacillus</taxon>
    </lineage>
</organism>
<dbReference type="Gene3D" id="2.40.440.10">
    <property type="entry name" value="L,D-transpeptidase catalytic domain-like"/>
    <property type="match status" value="1"/>
</dbReference>
<reference evidence="1 2" key="1">
    <citation type="journal article" date="2015" name="Genome Announc.">
        <title>Expanding the biotechnology potential of lactobacilli through comparative genomics of 213 strains and associated genera.</title>
        <authorList>
            <person name="Sun Z."/>
            <person name="Harris H.M."/>
            <person name="McCann A."/>
            <person name="Guo C."/>
            <person name="Argimon S."/>
            <person name="Zhang W."/>
            <person name="Yang X."/>
            <person name="Jeffery I.B."/>
            <person name="Cooney J.C."/>
            <person name="Kagawa T.F."/>
            <person name="Liu W."/>
            <person name="Song Y."/>
            <person name="Salvetti E."/>
            <person name="Wrobel A."/>
            <person name="Rasinkangas P."/>
            <person name="Parkhill J."/>
            <person name="Rea M.C."/>
            <person name="O'Sullivan O."/>
            <person name="Ritari J."/>
            <person name="Douillard F.P."/>
            <person name="Paul Ross R."/>
            <person name="Yang R."/>
            <person name="Briner A.E."/>
            <person name="Felis G.E."/>
            <person name="de Vos W.M."/>
            <person name="Barrangou R."/>
            <person name="Klaenhammer T.R."/>
            <person name="Caufield P.W."/>
            <person name="Cui Y."/>
            <person name="Zhang H."/>
            <person name="O'Toole P.W."/>
        </authorList>
    </citation>
    <scope>NUCLEOTIDE SEQUENCE [LARGE SCALE GENOMIC DNA]</scope>
    <source>
        <strain evidence="1 2">DSM 20653</strain>
    </source>
</reference>
<accession>A0A0R1ZEP2</accession>
<dbReference type="STRING" id="1423820.FC64_GL000298"/>
<sequence>MEKKKSSWLAWLVAIILVAGTVGSYIYIKHEEEIRAVKLAKEKKRDDRDAKINARMMKKQREHLRKPIEWNKPSETLPYPEIAKYRHYSKLNRVWLSFSLDKQRLYVHQGPFTIYTMYAYGNPNYQTMDNRQKTPLGIFKIKKDRGTNYYDAPSARSYAAWISYSNPSDPYGVQSMLQAVPTDKNGKVDKEAVKCLGKSFKHKYVAQTNGAIWLTTSDAEWLEKNIPAKTMLVIQSRSDKGNPYVELKNHYKYLETQAKFNHKNKEKDHHNEN</sequence>
<dbReference type="InterPro" id="IPR038063">
    <property type="entry name" value="Transpep_catalytic_dom"/>
</dbReference>
<proteinExistence type="predicted"/>
<dbReference type="AlphaFoldDB" id="A0A0R1ZEP2"/>
<dbReference type="EMBL" id="AYYZ01000015">
    <property type="protein sequence ID" value="KRM52746.1"/>
    <property type="molecule type" value="Genomic_DNA"/>
</dbReference>
<keyword evidence="2" id="KW-1185">Reference proteome</keyword>
<dbReference type="Proteomes" id="UP000051291">
    <property type="component" value="Unassembled WGS sequence"/>
</dbReference>
<dbReference type="RefSeq" id="WP_057906446.1">
    <property type="nucleotide sequence ID" value="NZ_AYYZ01000015.1"/>
</dbReference>
<evidence type="ECO:0000313" key="1">
    <source>
        <dbReference type="EMBL" id="KRM52746.1"/>
    </source>
</evidence>
<dbReference type="SUPFAM" id="SSF141523">
    <property type="entry name" value="L,D-transpeptidase catalytic domain-like"/>
    <property type="match status" value="1"/>
</dbReference>
<name>A0A0R1ZEP2_9LACO</name>
<protein>
    <submittedName>
        <fullName evidence="1">ErfK family protein</fullName>
    </submittedName>
</protein>
<comment type="caution">
    <text evidence="1">The sequence shown here is derived from an EMBL/GenBank/DDBJ whole genome shotgun (WGS) entry which is preliminary data.</text>
</comment>
<gene>
    <name evidence="1" type="ORF">FC64_GL000298</name>
</gene>